<gene>
    <name evidence="2" type="ORF">CMUS01_00535</name>
</gene>
<proteinExistence type="predicted"/>
<feature type="region of interest" description="Disordered" evidence="1">
    <location>
        <begin position="98"/>
        <end position="126"/>
    </location>
</feature>
<dbReference type="Proteomes" id="UP000639643">
    <property type="component" value="Unassembled WGS sequence"/>
</dbReference>
<evidence type="ECO:0000313" key="2">
    <source>
        <dbReference type="EMBL" id="KAF6845002.1"/>
    </source>
</evidence>
<dbReference type="AlphaFoldDB" id="A0A8H6NYS7"/>
<feature type="compositionally biased region" description="Acidic residues" evidence="1">
    <location>
        <begin position="110"/>
        <end position="126"/>
    </location>
</feature>
<organism evidence="2 3">
    <name type="scientific">Colletotrichum musicola</name>
    <dbReference type="NCBI Taxonomy" id="2175873"/>
    <lineage>
        <taxon>Eukaryota</taxon>
        <taxon>Fungi</taxon>
        <taxon>Dikarya</taxon>
        <taxon>Ascomycota</taxon>
        <taxon>Pezizomycotina</taxon>
        <taxon>Sordariomycetes</taxon>
        <taxon>Hypocreomycetidae</taxon>
        <taxon>Glomerellales</taxon>
        <taxon>Glomerellaceae</taxon>
        <taxon>Colletotrichum</taxon>
        <taxon>Colletotrichum orchidearum species complex</taxon>
    </lineage>
</organism>
<name>A0A8H6NYS7_9PEZI</name>
<protein>
    <submittedName>
        <fullName evidence="2">Uncharacterized protein</fullName>
    </submittedName>
</protein>
<dbReference type="EMBL" id="WIGM01000007">
    <property type="protein sequence ID" value="KAF6845002.1"/>
    <property type="molecule type" value="Genomic_DNA"/>
</dbReference>
<evidence type="ECO:0000256" key="1">
    <source>
        <dbReference type="SAM" id="MobiDB-lite"/>
    </source>
</evidence>
<reference evidence="2" key="1">
    <citation type="journal article" date="2020" name="Phytopathology">
        <title>Genome Sequence Resources of Colletotrichum truncatum, C. plurivorum, C. musicola, and C. sojae: Four Species Pathogenic to Soybean (Glycine max).</title>
        <authorList>
            <person name="Rogerio F."/>
            <person name="Boufleur T.R."/>
            <person name="Ciampi-Guillardi M."/>
            <person name="Sukno S.A."/>
            <person name="Thon M.R."/>
            <person name="Massola Junior N.S."/>
            <person name="Baroncelli R."/>
        </authorList>
    </citation>
    <scope>NUCLEOTIDE SEQUENCE</scope>
    <source>
        <strain evidence="2">LFN0074</strain>
    </source>
</reference>
<evidence type="ECO:0000313" key="3">
    <source>
        <dbReference type="Proteomes" id="UP000639643"/>
    </source>
</evidence>
<comment type="caution">
    <text evidence="2">The sequence shown here is derived from an EMBL/GenBank/DDBJ whole genome shotgun (WGS) entry which is preliminary data.</text>
</comment>
<keyword evidence="3" id="KW-1185">Reference proteome</keyword>
<sequence>MRFSVPCIVLASNTTYEVRLEGVCHSGDTDVQACFTEIASIPGLPASCPSHPSKRKQWRCSKVLSETSAFSPAGSDEAVTNMACFSFFWEHQPLPARFMRRPQPDRGSSPDDDDDDDDNVGDEVGM</sequence>
<accession>A0A8H6NYS7</accession>